<keyword evidence="2" id="KW-0813">Transport</keyword>
<dbReference type="GO" id="GO:0005886">
    <property type="term" value="C:plasma membrane"/>
    <property type="evidence" value="ECO:0007669"/>
    <property type="project" value="UniProtKB-SubCell"/>
</dbReference>
<evidence type="ECO:0000256" key="6">
    <source>
        <dbReference type="ARBA" id="ARBA00022692"/>
    </source>
</evidence>
<dbReference type="PANTHER" id="PTHR37324">
    <property type="entry name" value="PTS SYSTEM GALACTITOL-SPECIFIC EIIC COMPONENT"/>
    <property type="match status" value="1"/>
</dbReference>
<feature type="domain" description="PTS EIIC type-2" evidence="10">
    <location>
        <begin position="8"/>
        <end position="448"/>
    </location>
</feature>
<evidence type="ECO:0000259" key="10">
    <source>
        <dbReference type="PROSITE" id="PS51104"/>
    </source>
</evidence>
<sequence length="448" mass="48422">MEFIKSIFDYISGLGNYVVIPIMITIVGLIVRLKFSKALKAGVTVGIGLIGLDMILNLLWTYVSPVANIFVEKFNLNLNTVDIGWSAAAGLAFSTTVGSFIIPFIILVNIILLMLKLTRTINIDIWNYWHYAFSGAVVYTLTGNLICAFVASAAHCAIALMIADYTAKTVQDALGVPGISIPQGYAVTTVPIYKALDKVYDLVLPKKADKEADNSGLMNRFGFLKTLAEPLFLGLIIGILLGILAGYDLKNCLTVGMAMAALMHLLPRMIKVIMEGLYPISEQTREFMQSRFHGEEFYIGMDSAILLGLPTTMSVALLLIPITLVLAMVLPINTTLPLGDLASTAYFISMATPIHKNSFGRTLISGTIMMGIVLCVASFFAPMITQFAATGALAIPEGAVQVTALSAGNLIGFILYQLSKFRLLGSAIIVVLTGGIIYFFKKLAKKES</sequence>
<keyword evidence="6 9" id="KW-0812">Transmembrane</keyword>
<evidence type="ECO:0000256" key="4">
    <source>
        <dbReference type="ARBA" id="ARBA00022597"/>
    </source>
</evidence>
<reference evidence="11 12" key="1">
    <citation type="submission" date="2011-08" db="EMBL/GenBank/DDBJ databases">
        <title>The Genome Sequence of Clostridium hathewayi WAL-18680.</title>
        <authorList>
            <consortium name="The Broad Institute Genome Sequencing Platform"/>
            <person name="Earl A."/>
            <person name="Ward D."/>
            <person name="Feldgarden M."/>
            <person name="Gevers D."/>
            <person name="Finegold S.M."/>
            <person name="Summanen P.H."/>
            <person name="Molitoris D.R."/>
            <person name="Song M."/>
            <person name="Daigneault M."/>
            <person name="Allen-Vercoe E."/>
            <person name="Young S.K."/>
            <person name="Zeng Q."/>
            <person name="Gargeya S."/>
            <person name="Fitzgerald M."/>
            <person name="Haas B."/>
            <person name="Abouelleil A."/>
            <person name="Alvarado L."/>
            <person name="Arachchi H.M."/>
            <person name="Berlin A."/>
            <person name="Brown A."/>
            <person name="Chapman S.B."/>
            <person name="Chen Z."/>
            <person name="Dunbar C."/>
            <person name="Freedman E."/>
            <person name="Gearin G."/>
            <person name="Gellesch M."/>
            <person name="Goldberg J."/>
            <person name="Griggs A."/>
            <person name="Gujja S."/>
            <person name="Heiman D."/>
            <person name="Howarth C."/>
            <person name="Larson L."/>
            <person name="Lui A."/>
            <person name="MacDonald P.J.P."/>
            <person name="Montmayeur A."/>
            <person name="Murphy C."/>
            <person name="Neiman D."/>
            <person name="Pearson M."/>
            <person name="Priest M."/>
            <person name="Roberts A."/>
            <person name="Saif S."/>
            <person name="Shea T."/>
            <person name="Shenoy N."/>
            <person name="Sisk P."/>
            <person name="Stolte C."/>
            <person name="Sykes S."/>
            <person name="Wortman J."/>
            <person name="Nusbaum C."/>
            <person name="Birren B."/>
        </authorList>
    </citation>
    <scope>NUCLEOTIDE SEQUENCE [LARGE SCALE GENOMIC DNA]</scope>
    <source>
        <strain evidence="11 12">WAL-18680</strain>
    </source>
</reference>
<feature type="transmembrane region" description="Helical" evidence="9">
    <location>
        <begin position="83"/>
        <end position="115"/>
    </location>
</feature>
<dbReference type="InterPro" id="IPR013853">
    <property type="entry name" value="EIIC-GAT"/>
</dbReference>
<dbReference type="Pfam" id="PF03611">
    <property type="entry name" value="EIIC-GAT"/>
    <property type="match status" value="1"/>
</dbReference>
<dbReference type="GO" id="GO:0009401">
    <property type="term" value="P:phosphoenolpyruvate-dependent sugar phosphotransferase system"/>
    <property type="evidence" value="ECO:0007669"/>
    <property type="project" value="UniProtKB-KW"/>
</dbReference>
<accession>G5IKJ7</accession>
<evidence type="ECO:0000256" key="9">
    <source>
        <dbReference type="SAM" id="Phobius"/>
    </source>
</evidence>
<dbReference type="Proteomes" id="UP000005384">
    <property type="component" value="Unassembled WGS sequence"/>
</dbReference>
<evidence type="ECO:0000256" key="5">
    <source>
        <dbReference type="ARBA" id="ARBA00022683"/>
    </source>
</evidence>
<feature type="transmembrane region" description="Helical" evidence="9">
    <location>
        <begin position="231"/>
        <end position="249"/>
    </location>
</feature>
<comment type="caution">
    <text evidence="11">The sequence shown here is derived from an EMBL/GenBank/DDBJ whole genome shotgun (WGS) entry which is preliminary data.</text>
</comment>
<evidence type="ECO:0000313" key="11">
    <source>
        <dbReference type="EMBL" id="EHI58026.1"/>
    </source>
</evidence>
<dbReference type="OrthoDB" id="9787936at2"/>
<name>G5IKJ7_9FIRM</name>
<keyword evidence="7 9" id="KW-1133">Transmembrane helix</keyword>
<evidence type="ECO:0000256" key="7">
    <source>
        <dbReference type="ARBA" id="ARBA00022989"/>
    </source>
</evidence>
<keyword evidence="12" id="KW-1185">Reference proteome</keyword>
<protein>
    <recommendedName>
        <fullName evidence="10">PTS EIIC type-2 domain-containing protein</fullName>
    </recommendedName>
</protein>
<feature type="transmembrane region" description="Helical" evidence="9">
    <location>
        <begin position="421"/>
        <end position="440"/>
    </location>
</feature>
<evidence type="ECO:0000256" key="1">
    <source>
        <dbReference type="ARBA" id="ARBA00004651"/>
    </source>
</evidence>
<feature type="transmembrane region" description="Helical" evidence="9">
    <location>
        <begin position="14"/>
        <end position="31"/>
    </location>
</feature>
<dbReference type="PIRSF" id="PIRSF006304">
    <property type="entry name" value="GatC"/>
    <property type="match status" value="1"/>
</dbReference>
<keyword evidence="4" id="KW-0762">Sugar transport</keyword>
<feature type="transmembrane region" description="Helical" evidence="9">
    <location>
        <begin position="363"/>
        <end position="381"/>
    </location>
</feature>
<dbReference type="PROSITE" id="PS51104">
    <property type="entry name" value="PTS_EIIC_TYPE_2"/>
    <property type="match status" value="1"/>
</dbReference>
<dbReference type="PANTHER" id="PTHR37324:SF2">
    <property type="entry name" value="PTS SYSTEM GALACTITOL-SPECIFIC EIIC COMPONENT"/>
    <property type="match status" value="1"/>
</dbReference>
<dbReference type="InterPro" id="IPR013014">
    <property type="entry name" value="PTS_EIIC_2"/>
</dbReference>
<feature type="transmembrane region" description="Helical" evidence="9">
    <location>
        <begin position="304"/>
        <end position="330"/>
    </location>
</feature>
<feature type="transmembrane region" description="Helical" evidence="9">
    <location>
        <begin position="393"/>
        <end position="415"/>
    </location>
</feature>
<evidence type="ECO:0000256" key="2">
    <source>
        <dbReference type="ARBA" id="ARBA00022448"/>
    </source>
</evidence>
<evidence type="ECO:0000256" key="3">
    <source>
        <dbReference type="ARBA" id="ARBA00022475"/>
    </source>
</evidence>
<evidence type="ECO:0000256" key="8">
    <source>
        <dbReference type="ARBA" id="ARBA00023136"/>
    </source>
</evidence>
<evidence type="ECO:0000313" key="12">
    <source>
        <dbReference type="Proteomes" id="UP000005384"/>
    </source>
</evidence>
<feature type="transmembrane region" description="Helical" evidence="9">
    <location>
        <begin position="136"/>
        <end position="162"/>
    </location>
</feature>
<dbReference type="GO" id="GO:0015577">
    <property type="term" value="F:galactitol transmembrane transporter activity"/>
    <property type="evidence" value="ECO:0007669"/>
    <property type="project" value="InterPro"/>
</dbReference>
<proteinExistence type="predicted"/>
<keyword evidence="5" id="KW-0598">Phosphotransferase system</keyword>
<organism evidence="11 12">
    <name type="scientific">Hungatella hathewayi WAL-18680</name>
    <dbReference type="NCBI Taxonomy" id="742737"/>
    <lineage>
        <taxon>Bacteria</taxon>
        <taxon>Bacillati</taxon>
        <taxon>Bacillota</taxon>
        <taxon>Clostridia</taxon>
        <taxon>Lachnospirales</taxon>
        <taxon>Lachnospiraceae</taxon>
        <taxon>Hungatella</taxon>
    </lineage>
</organism>
<feature type="transmembrane region" description="Helical" evidence="9">
    <location>
        <begin position="43"/>
        <end position="63"/>
    </location>
</feature>
<dbReference type="InterPro" id="IPR004703">
    <property type="entry name" value="PTS_sugar-sp_permease"/>
</dbReference>
<keyword evidence="8 9" id="KW-0472">Membrane</keyword>
<comment type="subcellular location">
    <subcellularLocation>
        <location evidence="1">Cell membrane</location>
        <topology evidence="1">Multi-pass membrane protein</topology>
    </subcellularLocation>
</comment>
<dbReference type="RefSeq" id="WP_006782016.1">
    <property type="nucleotide sequence ID" value="NZ_CP040506.1"/>
</dbReference>
<dbReference type="EMBL" id="ADLN01000111">
    <property type="protein sequence ID" value="EHI58026.1"/>
    <property type="molecule type" value="Genomic_DNA"/>
</dbReference>
<dbReference type="PATRIC" id="fig|742737.3.peg.4011"/>
<gene>
    <name evidence="11" type="ORF">HMPREF9473_04025</name>
</gene>
<dbReference type="AlphaFoldDB" id="G5IKJ7"/>
<keyword evidence="3" id="KW-1003">Cell membrane</keyword>
<dbReference type="HOGENOM" id="CLU_040393_0_0_9"/>